<evidence type="ECO:0000259" key="11">
    <source>
        <dbReference type="Pfam" id="PF25994"/>
    </source>
</evidence>
<evidence type="ECO:0000256" key="10">
    <source>
        <dbReference type="SAM" id="Coils"/>
    </source>
</evidence>
<dbReference type="Proteomes" id="UP001202281">
    <property type="component" value="Unassembled WGS sequence"/>
</dbReference>
<evidence type="ECO:0000256" key="8">
    <source>
        <dbReference type="ARBA" id="ARBA00023136"/>
    </source>
</evidence>
<feature type="transmembrane region" description="Helical" evidence="9">
    <location>
        <begin position="61"/>
        <end position="79"/>
    </location>
</feature>
<dbReference type="NCBIfam" id="TIGR01843">
    <property type="entry name" value="type_I_hlyD"/>
    <property type="match status" value="1"/>
</dbReference>
<dbReference type="Pfam" id="PF25994">
    <property type="entry name" value="HH_AprE"/>
    <property type="match status" value="1"/>
</dbReference>
<evidence type="ECO:0000259" key="12">
    <source>
        <dbReference type="Pfam" id="PF26002"/>
    </source>
</evidence>
<evidence type="ECO:0000256" key="5">
    <source>
        <dbReference type="ARBA" id="ARBA00022519"/>
    </source>
</evidence>
<keyword evidence="3 9" id="KW-0813">Transport</keyword>
<dbReference type="PRINTS" id="PR01490">
    <property type="entry name" value="RTXTOXIND"/>
</dbReference>
<keyword evidence="14" id="KW-1185">Reference proteome</keyword>
<feature type="domain" description="AprE-like beta-barrel" evidence="12">
    <location>
        <begin position="363"/>
        <end position="464"/>
    </location>
</feature>
<organism evidence="13 14">
    <name type="scientific">Novosphingobium beihaiensis</name>
    <dbReference type="NCBI Taxonomy" id="2930389"/>
    <lineage>
        <taxon>Bacteria</taxon>
        <taxon>Pseudomonadati</taxon>
        <taxon>Pseudomonadota</taxon>
        <taxon>Alphaproteobacteria</taxon>
        <taxon>Sphingomonadales</taxon>
        <taxon>Sphingomonadaceae</taxon>
        <taxon>Novosphingobium</taxon>
    </lineage>
</organism>
<dbReference type="InterPro" id="IPR006144">
    <property type="entry name" value="Secretion_HlyD_CS"/>
</dbReference>
<evidence type="ECO:0000256" key="4">
    <source>
        <dbReference type="ARBA" id="ARBA00022475"/>
    </source>
</evidence>
<dbReference type="InterPro" id="IPR050739">
    <property type="entry name" value="MFP"/>
</dbReference>
<dbReference type="EMBL" id="JALHLG010000082">
    <property type="protein sequence ID" value="MCJ2189246.1"/>
    <property type="molecule type" value="Genomic_DNA"/>
</dbReference>
<accession>A0ABT0BW05</accession>
<feature type="coiled-coil region" evidence="10">
    <location>
        <begin position="261"/>
        <end position="291"/>
    </location>
</feature>
<evidence type="ECO:0000313" key="13">
    <source>
        <dbReference type="EMBL" id="MCJ2189246.1"/>
    </source>
</evidence>
<comment type="caution">
    <text evidence="13">The sequence shown here is derived from an EMBL/GenBank/DDBJ whole genome shotgun (WGS) entry which is preliminary data.</text>
</comment>
<dbReference type="PANTHER" id="PTHR30386">
    <property type="entry name" value="MEMBRANE FUSION SUBUNIT OF EMRAB-TOLC MULTIDRUG EFFLUX PUMP"/>
    <property type="match status" value="1"/>
</dbReference>
<keyword evidence="8 9" id="KW-0472">Membrane</keyword>
<sequence length="488" mass="53535">MKFADRIAARFPTLARHWDVLRVAWRRQDEADANARPRSDHEFLPAALEIMEKPPSPGLRYLLWAICGLFTLALLWSIIGKVDVIATATGKVIPTGNVKVIQPVELGTVRSIRVRNGEQVSRGQLLVELDPTMAGADEAAASANYLTSELQAARNAALLGYLGGKGVHFTAPEGTPPEVAAAQRDYVETAIAEFEGERAGLMQRKAQHEADLSSAEAEIAKLERTLPLVDQQLAAREKLTERGYFSRLKLLEYQQLRVEHIQNLEVQRANARRARAQIAEIDAQLKQLRGTFGRTALSQLVEGQDKSRVAREEVTKSSRRREYQALKAPVAGTVQQLAISTVGGVVQPAQPLMVIVPDAAQPVVEAQILNRDIGFVREGQKVRVKLEAYPFTDFGVVPGVVESISRDAIDMSQQGGQHTDASGHATQQGLVYAARIRLLQRSIDVGGKKQMIGPGLAVQAEIVIGRRRIIQYLLSPIAKTIDEAGREK</sequence>
<evidence type="ECO:0000313" key="14">
    <source>
        <dbReference type="Proteomes" id="UP001202281"/>
    </source>
</evidence>
<gene>
    <name evidence="13" type="ORF">MTR66_20870</name>
</gene>
<dbReference type="Gene3D" id="2.40.50.100">
    <property type="match status" value="1"/>
</dbReference>
<dbReference type="Pfam" id="PF26002">
    <property type="entry name" value="Beta-barrel_AprE"/>
    <property type="match status" value="1"/>
</dbReference>
<feature type="coiled-coil region" evidence="10">
    <location>
        <begin position="191"/>
        <end position="232"/>
    </location>
</feature>
<evidence type="ECO:0000256" key="6">
    <source>
        <dbReference type="ARBA" id="ARBA00022692"/>
    </source>
</evidence>
<evidence type="ECO:0000256" key="7">
    <source>
        <dbReference type="ARBA" id="ARBA00022989"/>
    </source>
</evidence>
<dbReference type="InterPro" id="IPR058781">
    <property type="entry name" value="HH_AprE-like"/>
</dbReference>
<evidence type="ECO:0000256" key="9">
    <source>
        <dbReference type="RuleBase" id="RU365093"/>
    </source>
</evidence>
<keyword evidence="5 9" id="KW-0997">Cell inner membrane</keyword>
<evidence type="ECO:0000256" key="1">
    <source>
        <dbReference type="ARBA" id="ARBA00004377"/>
    </source>
</evidence>
<dbReference type="PANTHER" id="PTHR30386:SF27">
    <property type="entry name" value="MEMBRANE FUSION PROTEIN (MFP) FAMILY PROTEIN"/>
    <property type="match status" value="1"/>
</dbReference>
<keyword evidence="10" id="KW-0175">Coiled coil</keyword>
<comment type="similarity">
    <text evidence="2 9">Belongs to the membrane fusion protein (MFP) (TC 8.A.1) family.</text>
</comment>
<protein>
    <recommendedName>
        <fullName evidence="9">Membrane fusion protein (MFP) family protein</fullName>
    </recommendedName>
</protein>
<proteinExistence type="inferred from homology"/>
<comment type="subcellular location">
    <subcellularLocation>
        <location evidence="1 9">Cell inner membrane</location>
        <topology evidence="1 9">Single-pass membrane protein</topology>
    </subcellularLocation>
</comment>
<keyword evidence="7 9" id="KW-1133">Transmembrane helix</keyword>
<dbReference type="InterPro" id="IPR010129">
    <property type="entry name" value="T1SS_HlyD"/>
</dbReference>
<dbReference type="Gene3D" id="2.40.30.170">
    <property type="match status" value="1"/>
</dbReference>
<keyword evidence="4 9" id="KW-1003">Cell membrane</keyword>
<evidence type="ECO:0000256" key="2">
    <source>
        <dbReference type="ARBA" id="ARBA00009477"/>
    </source>
</evidence>
<dbReference type="PROSITE" id="PS00543">
    <property type="entry name" value="HLYD_FAMILY"/>
    <property type="match status" value="1"/>
</dbReference>
<keyword evidence="6 9" id="KW-0812">Transmembrane</keyword>
<reference evidence="13 14" key="1">
    <citation type="submission" date="2022-04" db="EMBL/GenBank/DDBJ databases">
        <title>Identification of a novel bacterium isolated from mangrove sediments.</title>
        <authorList>
            <person name="Pan X."/>
        </authorList>
    </citation>
    <scope>NUCLEOTIDE SEQUENCE [LARGE SCALE GENOMIC DNA]</scope>
    <source>
        <strain evidence="13 14">B2638</strain>
    </source>
</reference>
<evidence type="ECO:0000256" key="3">
    <source>
        <dbReference type="ARBA" id="ARBA00022448"/>
    </source>
</evidence>
<name>A0ABT0BW05_9SPHN</name>
<feature type="domain" description="AprE-like long alpha-helical hairpin" evidence="11">
    <location>
        <begin position="138"/>
        <end position="317"/>
    </location>
</feature>
<dbReference type="SUPFAM" id="SSF111369">
    <property type="entry name" value="HlyD-like secretion proteins"/>
    <property type="match status" value="1"/>
</dbReference>
<dbReference type="RefSeq" id="WP_243924629.1">
    <property type="nucleotide sequence ID" value="NZ_JALHLG010000082.1"/>
</dbReference>
<dbReference type="InterPro" id="IPR058982">
    <property type="entry name" value="Beta-barrel_AprE"/>
</dbReference>